<dbReference type="AlphaFoldDB" id="A0A1X6YHF6"/>
<evidence type="ECO:0000313" key="2">
    <source>
        <dbReference type="EMBL" id="SLN19653.1"/>
    </source>
</evidence>
<proteinExistence type="predicted"/>
<keyword evidence="1" id="KW-0812">Transmembrane</keyword>
<organism evidence="2 3">
    <name type="scientific">Roseovarius albus</name>
    <dbReference type="NCBI Taxonomy" id="1247867"/>
    <lineage>
        <taxon>Bacteria</taxon>
        <taxon>Pseudomonadati</taxon>
        <taxon>Pseudomonadota</taxon>
        <taxon>Alphaproteobacteria</taxon>
        <taxon>Rhodobacterales</taxon>
        <taxon>Roseobacteraceae</taxon>
        <taxon>Roseovarius</taxon>
    </lineage>
</organism>
<dbReference type="Proteomes" id="UP000193061">
    <property type="component" value="Unassembled WGS sequence"/>
</dbReference>
<keyword evidence="3" id="KW-1185">Reference proteome</keyword>
<dbReference type="RefSeq" id="WP_234999409.1">
    <property type="nucleotide sequence ID" value="NZ_FWFX01000002.1"/>
</dbReference>
<evidence type="ECO:0000313" key="3">
    <source>
        <dbReference type="Proteomes" id="UP000193061"/>
    </source>
</evidence>
<accession>A0A1X6YHF6</accession>
<keyword evidence="1" id="KW-0472">Membrane</keyword>
<dbReference type="EMBL" id="FWFX01000002">
    <property type="protein sequence ID" value="SLN19653.1"/>
    <property type="molecule type" value="Genomic_DNA"/>
</dbReference>
<protein>
    <submittedName>
        <fullName evidence="2">Uncharacterized protein</fullName>
    </submittedName>
</protein>
<keyword evidence="1" id="KW-1133">Transmembrane helix</keyword>
<name>A0A1X6YHF6_9RHOB</name>
<gene>
    <name evidence="2" type="ORF">ROA7450_00635</name>
</gene>
<feature type="transmembrane region" description="Helical" evidence="1">
    <location>
        <begin position="47"/>
        <end position="70"/>
    </location>
</feature>
<evidence type="ECO:0000256" key="1">
    <source>
        <dbReference type="SAM" id="Phobius"/>
    </source>
</evidence>
<reference evidence="2 3" key="1">
    <citation type="submission" date="2017-03" db="EMBL/GenBank/DDBJ databases">
        <authorList>
            <person name="Afonso C.L."/>
            <person name="Miller P.J."/>
            <person name="Scott M.A."/>
            <person name="Spackman E."/>
            <person name="Goraichik I."/>
            <person name="Dimitrov K.M."/>
            <person name="Suarez D.L."/>
            <person name="Swayne D.E."/>
        </authorList>
    </citation>
    <scope>NUCLEOTIDE SEQUENCE [LARGE SCALE GENOMIC DNA]</scope>
    <source>
        <strain evidence="2 3">CECT 7450</strain>
    </source>
</reference>
<sequence length="114" mass="12768">MSGAYQDFDTRLKKLDRKHSRLAHGYSAQVNKDGLIVFRPKRRQMAISLRGVMLLVIGFLCFKGFLVAHIGTTTYENRITALQEGTMVEQAGGYVMQIDPVTKAIAGKLHPFLN</sequence>